<reference evidence="1 2" key="1">
    <citation type="submission" date="2014-06" db="EMBL/GenBank/DDBJ databases">
        <title>Bioinformatic genomic analysis of Bacillus phage Bobb.</title>
        <authorList>
            <person name="Lewis H.M.N."/>
            <person name="Temple L."/>
            <person name="Barth R.N."/>
            <person name="Bowles K.M."/>
            <person name="Churchin D.I."/>
            <person name="Scott-Croshaw C."/>
            <person name="Glasgow G.H."/>
            <person name="Gloe M.W."/>
            <person name="McGough T.M."/>
            <person name="Nutbrown S.A."/>
            <person name="Romulus S.R."/>
            <person name="Sanders K.A.M."/>
            <person name="Diachok C.R."/>
            <person name="Serigano J.P."/>
            <person name="Shin D."/>
            <person name="Suresh M.H."/>
            <person name="Conner A.R.N."/>
            <person name="Korba R.M."/>
            <person name="Livermore R.J."/>
            <person name="Rohlf M.B."/>
            <person name="Utterback S.D."/>
            <person name="Wilson V.E."/>
        </authorList>
    </citation>
    <scope>NUCLEOTIDE SEQUENCE [LARGE SCALE GENOMIC DNA]</scope>
</reference>
<dbReference type="Proteomes" id="UP000028664">
    <property type="component" value="Segment"/>
</dbReference>
<proteinExistence type="predicted"/>
<evidence type="ECO:0000313" key="2">
    <source>
        <dbReference type="Proteomes" id="UP000028664"/>
    </source>
</evidence>
<sequence length="73" mass="8271">MTNNKPREGMLCVSCKTENLVCFDDILQSHYYAEMFKCLDCEGTVCVVYKTPSISDENIKTYSYEAPKGSISK</sequence>
<dbReference type="GeneID" id="20283449"/>
<dbReference type="EMBL" id="KM051843">
    <property type="protein sequence ID" value="AII28063.1"/>
    <property type="molecule type" value="Genomic_DNA"/>
</dbReference>
<dbReference type="OrthoDB" id="38045at10239"/>
<protein>
    <submittedName>
        <fullName evidence="1">Uncharacterized protein</fullName>
    </submittedName>
</protein>
<evidence type="ECO:0000313" key="1">
    <source>
        <dbReference type="EMBL" id="AII28063.1"/>
    </source>
</evidence>
<accession>A0A076G8Y9</accession>
<dbReference type="KEGG" id="vg:20283449"/>
<organism evidence="1 2">
    <name type="scientific">Bacillus phage Bobb</name>
    <dbReference type="NCBI Taxonomy" id="1527469"/>
    <lineage>
        <taxon>Viruses</taxon>
        <taxon>Duplodnaviria</taxon>
        <taxon>Heunggongvirae</taxon>
        <taxon>Uroviricota</taxon>
        <taxon>Caudoviricetes</taxon>
        <taxon>Herelleviridae</taxon>
        <taxon>Bastillevirinae</taxon>
        <taxon>Agatevirus</taxon>
        <taxon>Agatevirus bobb</taxon>
    </lineage>
</organism>
<dbReference type="RefSeq" id="YP_009056431.1">
    <property type="nucleotide sequence ID" value="NC_024792.1"/>
</dbReference>
<name>A0A076G8Y9_9CAUD</name>
<keyword evidence="2" id="KW-1185">Reference proteome</keyword>